<dbReference type="PANTHER" id="PTHR45846:SF1">
    <property type="entry name" value="TRNA-DIHYDROURIDINE(47) SYNTHASE [NAD(P)(+)]-LIKE"/>
    <property type="match status" value="1"/>
</dbReference>
<evidence type="ECO:0000256" key="6">
    <source>
        <dbReference type="ARBA" id="ARBA00022694"/>
    </source>
</evidence>
<name>A0A1M6N1B1_PARC5</name>
<dbReference type="InterPro" id="IPR035587">
    <property type="entry name" value="DUS-like_FMN-bd"/>
</dbReference>
<dbReference type="PIRSF" id="PIRSF006621">
    <property type="entry name" value="Dus"/>
    <property type="match status" value="1"/>
</dbReference>
<feature type="binding site" evidence="14">
    <location>
        <position position="169"/>
    </location>
    <ligand>
        <name>FMN</name>
        <dbReference type="ChEBI" id="CHEBI:58210"/>
    </ligand>
</feature>
<evidence type="ECO:0000256" key="8">
    <source>
        <dbReference type="ARBA" id="ARBA00022884"/>
    </source>
</evidence>
<organism evidence="16 17">
    <name type="scientific">Paramaledivibacter caminithermalis (strain DSM 15212 / CIP 107654 / DViRD3)</name>
    <name type="common">Clostridium caminithermale</name>
    <dbReference type="NCBI Taxonomy" id="1121301"/>
    <lineage>
        <taxon>Bacteria</taxon>
        <taxon>Bacillati</taxon>
        <taxon>Bacillota</taxon>
        <taxon>Clostridia</taxon>
        <taxon>Peptostreptococcales</taxon>
        <taxon>Caminicellaceae</taxon>
        <taxon>Paramaledivibacter</taxon>
    </lineage>
</organism>
<evidence type="ECO:0000256" key="10">
    <source>
        <dbReference type="ARBA" id="ARBA00048205"/>
    </source>
</evidence>
<evidence type="ECO:0000256" key="9">
    <source>
        <dbReference type="ARBA" id="ARBA00023002"/>
    </source>
</evidence>
<feature type="binding site" evidence="14">
    <location>
        <begin position="224"/>
        <end position="225"/>
    </location>
    <ligand>
        <name>FMN</name>
        <dbReference type="ChEBI" id="CHEBI:58210"/>
    </ligand>
</feature>
<dbReference type="NCBIfam" id="TIGR00737">
    <property type="entry name" value="nifR3_yhdG"/>
    <property type="match status" value="1"/>
</dbReference>
<keyword evidence="5 12" id="KW-0288">FMN</keyword>
<dbReference type="InterPro" id="IPR001269">
    <property type="entry name" value="DUS_fam"/>
</dbReference>
<evidence type="ECO:0000313" key="17">
    <source>
        <dbReference type="Proteomes" id="UP000184465"/>
    </source>
</evidence>
<keyword evidence="3" id="KW-0820">tRNA-binding</keyword>
<dbReference type="Proteomes" id="UP000184465">
    <property type="component" value="Unassembled WGS sequence"/>
</dbReference>
<evidence type="ECO:0000256" key="11">
    <source>
        <dbReference type="ARBA" id="ARBA00048802"/>
    </source>
</evidence>
<sequence length="318" mass="35708">MKIGNINIENPVALGPMAGVTDLTFRLICKEFGCGIVFTEMVSAKGIYYNDPKTKELMKIEERERPVALQIFGSDPKIMAEVAKRINDHNHDILDINMGCPTPKIVKNGDGAALLKNPRLIGEIIENVVKASDKPVTVKIRIGWDKDNINAVEVAKIIEQSGAKAISIHGRTREQFYTGKADWHIIAKVKEAVTIPVFGNGDVFSVEDAKRMKMTTNCDGIMIARGAQGNPWIFKRVKHYLTTGEILPPPTTKEKVEICRRHLYMLVENKGEYIAIREMRKHCAWYLKGVRNAASIRNQINNAKTIDMVEEQLEKVLV</sequence>
<feature type="domain" description="DUS-like FMN-binding" evidence="15">
    <location>
        <begin position="14"/>
        <end position="314"/>
    </location>
</feature>
<comment type="function">
    <text evidence="2 12">Catalyzes the synthesis of 5,6-dihydrouridine (D), a modified base found in the D-loop of most tRNAs, via the reduction of the C5-C6 double bond in target uridines.</text>
</comment>
<evidence type="ECO:0000256" key="14">
    <source>
        <dbReference type="PIRSR" id="PIRSR006621-2"/>
    </source>
</evidence>
<dbReference type="GO" id="GO:0017150">
    <property type="term" value="F:tRNA dihydrouridine synthase activity"/>
    <property type="evidence" value="ECO:0007669"/>
    <property type="project" value="InterPro"/>
</dbReference>
<dbReference type="PANTHER" id="PTHR45846">
    <property type="entry name" value="TRNA-DIHYDROURIDINE(47) SYNTHASE [NAD(P)(+)]-LIKE"/>
    <property type="match status" value="1"/>
</dbReference>
<dbReference type="EMBL" id="FRAG01000014">
    <property type="protein sequence ID" value="SHJ89406.1"/>
    <property type="molecule type" value="Genomic_DNA"/>
</dbReference>
<keyword evidence="4 12" id="KW-0285">Flavoprotein</keyword>
<dbReference type="InterPro" id="IPR024036">
    <property type="entry name" value="tRNA-dHydroUridine_Synthase_C"/>
</dbReference>
<feature type="binding site" evidence="14">
    <location>
        <position position="70"/>
    </location>
    <ligand>
        <name>FMN</name>
        <dbReference type="ChEBI" id="CHEBI:58210"/>
    </ligand>
</feature>
<comment type="similarity">
    <text evidence="12">Belongs to the dus family.</text>
</comment>
<dbReference type="Pfam" id="PF01207">
    <property type="entry name" value="Dus"/>
    <property type="match status" value="1"/>
</dbReference>
<evidence type="ECO:0000256" key="4">
    <source>
        <dbReference type="ARBA" id="ARBA00022630"/>
    </source>
</evidence>
<dbReference type="PROSITE" id="PS01136">
    <property type="entry name" value="UPF0034"/>
    <property type="match status" value="1"/>
</dbReference>
<dbReference type="GO" id="GO:0000049">
    <property type="term" value="F:tRNA binding"/>
    <property type="evidence" value="ECO:0007669"/>
    <property type="project" value="UniProtKB-KW"/>
</dbReference>
<dbReference type="Gene3D" id="3.20.20.70">
    <property type="entry name" value="Aldolase class I"/>
    <property type="match status" value="1"/>
</dbReference>
<feature type="active site" description="Proton donor" evidence="13">
    <location>
        <position position="100"/>
    </location>
</feature>
<evidence type="ECO:0000256" key="1">
    <source>
        <dbReference type="ARBA" id="ARBA00001917"/>
    </source>
</evidence>
<dbReference type="Gene3D" id="1.10.1200.80">
    <property type="entry name" value="Putative flavin oxidoreducatase, domain 2"/>
    <property type="match status" value="1"/>
</dbReference>
<dbReference type="GO" id="GO:0050660">
    <property type="term" value="F:flavin adenine dinucleotide binding"/>
    <property type="evidence" value="ECO:0007669"/>
    <property type="project" value="InterPro"/>
</dbReference>
<evidence type="ECO:0000313" key="16">
    <source>
        <dbReference type="EMBL" id="SHJ89406.1"/>
    </source>
</evidence>
<dbReference type="InterPro" id="IPR013785">
    <property type="entry name" value="Aldolase_TIM"/>
</dbReference>
<evidence type="ECO:0000256" key="3">
    <source>
        <dbReference type="ARBA" id="ARBA00022555"/>
    </source>
</evidence>
<proteinExistence type="inferred from homology"/>
<keyword evidence="9 12" id="KW-0560">Oxidoreductase</keyword>
<dbReference type="RefSeq" id="WP_073148552.1">
    <property type="nucleotide sequence ID" value="NZ_FRAG01000014.1"/>
</dbReference>
<dbReference type="CDD" id="cd02801">
    <property type="entry name" value="DUS_like_FMN"/>
    <property type="match status" value="1"/>
</dbReference>
<keyword evidence="14" id="KW-0547">Nucleotide-binding</keyword>
<evidence type="ECO:0000256" key="2">
    <source>
        <dbReference type="ARBA" id="ARBA00002790"/>
    </source>
</evidence>
<dbReference type="OrthoDB" id="9764501at2"/>
<comment type="catalytic activity">
    <reaction evidence="10">
        <text>a 5,6-dihydrouridine in tRNA + NADP(+) = a uridine in tRNA + NADPH + H(+)</text>
        <dbReference type="Rhea" id="RHEA:23624"/>
        <dbReference type="Rhea" id="RHEA-COMP:13339"/>
        <dbReference type="Rhea" id="RHEA-COMP:13887"/>
        <dbReference type="ChEBI" id="CHEBI:15378"/>
        <dbReference type="ChEBI" id="CHEBI:57783"/>
        <dbReference type="ChEBI" id="CHEBI:58349"/>
        <dbReference type="ChEBI" id="CHEBI:65315"/>
        <dbReference type="ChEBI" id="CHEBI:74443"/>
    </reaction>
</comment>
<keyword evidence="8" id="KW-0694">RNA-binding</keyword>
<reference evidence="16 17" key="1">
    <citation type="submission" date="2016-11" db="EMBL/GenBank/DDBJ databases">
        <authorList>
            <person name="Jaros S."/>
            <person name="Januszkiewicz K."/>
            <person name="Wedrychowicz H."/>
        </authorList>
    </citation>
    <scope>NUCLEOTIDE SEQUENCE [LARGE SCALE GENOMIC DNA]</scope>
    <source>
        <strain evidence="16 17">DSM 15212</strain>
    </source>
</reference>
<evidence type="ECO:0000256" key="13">
    <source>
        <dbReference type="PIRSR" id="PIRSR006621-1"/>
    </source>
</evidence>
<keyword evidence="17" id="KW-1185">Reference proteome</keyword>
<dbReference type="STRING" id="1121301.SAMN02745912_01520"/>
<accession>A0A1M6N1B1</accession>
<evidence type="ECO:0000259" key="15">
    <source>
        <dbReference type="Pfam" id="PF01207"/>
    </source>
</evidence>
<protein>
    <recommendedName>
        <fullName evidence="12">tRNA-dihydrouridine synthase</fullName>
        <ecNumber evidence="12">1.3.1.-</ecNumber>
    </recommendedName>
</protein>
<feature type="binding site" evidence="14">
    <location>
        <begin position="16"/>
        <end position="18"/>
    </location>
    <ligand>
        <name>FMN</name>
        <dbReference type="ChEBI" id="CHEBI:58210"/>
    </ligand>
</feature>
<dbReference type="InterPro" id="IPR018517">
    <property type="entry name" value="tRNA_hU_synthase_CS"/>
</dbReference>
<dbReference type="InterPro" id="IPR004652">
    <property type="entry name" value="DusB-like"/>
</dbReference>
<dbReference type="AlphaFoldDB" id="A0A1M6N1B1"/>
<comment type="cofactor">
    <cofactor evidence="1 12 14">
        <name>FMN</name>
        <dbReference type="ChEBI" id="CHEBI:58210"/>
    </cofactor>
</comment>
<dbReference type="EC" id="1.3.1.-" evidence="12"/>
<gene>
    <name evidence="16" type="ORF">SAMN02745912_01520</name>
</gene>
<evidence type="ECO:0000256" key="5">
    <source>
        <dbReference type="ARBA" id="ARBA00022643"/>
    </source>
</evidence>
<feature type="binding site" evidence="14">
    <location>
        <position position="139"/>
    </location>
    <ligand>
        <name>FMN</name>
        <dbReference type="ChEBI" id="CHEBI:58210"/>
    </ligand>
</feature>
<dbReference type="SUPFAM" id="SSF51395">
    <property type="entry name" value="FMN-linked oxidoreductases"/>
    <property type="match status" value="1"/>
</dbReference>
<keyword evidence="7" id="KW-0521">NADP</keyword>
<evidence type="ECO:0000256" key="7">
    <source>
        <dbReference type="ARBA" id="ARBA00022857"/>
    </source>
</evidence>
<keyword evidence="6 12" id="KW-0819">tRNA processing</keyword>
<evidence type="ECO:0000256" key="12">
    <source>
        <dbReference type="PIRNR" id="PIRNR006621"/>
    </source>
</evidence>
<comment type="catalytic activity">
    <reaction evidence="11">
        <text>a 5,6-dihydrouridine in tRNA + NAD(+) = a uridine in tRNA + NADH + H(+)</text>
        <dbReference type="Rhea" id="RHEA:54452"/>
        <dbReference type="Rhea" id="RHEA-COMP:13339"/>
        <dbReference type="Rhea" id="RHEA-COMP:13887"/>
        <dbReference type="ChEBI" id="CHEBI:15378"/>
        <dbReference type="ChEBI" id="CHEBI:57540"/>
        <dbReference type="ChEBI" id="CHEBI:57945"/>
        <dbReference type="ChEBI" id="CHEBI:65315"/>
        <dbReference type="ChEBI" id="CHEBI:74443"/>
    </reaction>
</comment>